<feature type="domain" description="Helix-turn-helix" evidence="1">
    <location>
        <begin position="91"/>
        <end position="132"/>
    </location>
</feature>
<dbReference type="EMBL" id="CP006254">
    <property type="protein sequence ID" value="AGT31210.1"/>
    <property type="molecule type" value="Genomic_DNA"/>
</dbReference>
<dbReference type="Gene3D" id="1.10.1660.10">
    <property type="match status" value="1"/>
</dbReference>
<evidence type="ECO:0000259" key="1">
    <source>
        <dbReference type="Pfam" id="PF12728"/>
    </source>
</evidence>
<accession>S5ZAN2</accession>
<dbReference type="Proteomes" id="UP000015500">
    <property type="component" value="Chromosome"/>
</dbReference>
<sequence length="219" mass="25285">MTTVADREKAERWVRHQIQQIKNTAHQHKAEELASFLKYLTNLIGRIEPQKTAKLSPALEQSQSLEELTSWFEQLCEFMLEAGESHTLPKMYKTSEVAKFMGVTVATVNNWIKEGRIKGVIKEGKHAHAKIPETAMYRTSSNEVMTIKEIANLYQQEQKQRLVQTAEHDELLETIRFFSQKYGGTYVETLVKKDVLTPQEERDASEWKYALKKAGLLNE</sequence>
<dbReference type="AlphaFoldDB" id="S5ZAN2"/>
<dbReference type="InterPro" id="IPR041657">
    <property type="entry name" value="HTH_17"/>
</dbReference>
<dbReference type="PATRIC" id="fig|1345697.3.peg.803"/>
<keyword evidence="3" id="KW-1185">Reference proteome</keyword>
<dbReference type="OrthoDB" id="2643720at2"/>
<gene>
    <name evidence="2" type="ORF">M493_04535</name>
</gene>
<reference evidence="2 3" key="1">
    <citation type="journal article" date="2014" name="Genome Announc.">
        <title>Complete Genome Sequence of the Thermophilic Polychlorinated Biphenyl Degrader Geobacillus sp. Strain JF8 (NBRC 109937).</title>
        <authorList>
            <person name="Shintani M."/>
            <person name="Ohtsubo Y."/>
            <person name="Fukuda K."/>
            <person name="Hosoyama A."/>
            <person name="Ohji S."/>
            <person name="Yamazoe A."/>
            <person name="Fujita N."/>
            <person name="Nagata Y."/>
            <person name="Tsuda M."/>
            <person name="Hatta T."/>
            <person name="Kimbara K."/>
        </authorList>
    </citation>
    <scope>NUCLEOTIDE SEQUENCE [LARGE SCALE GENOMIC DNA]</scope>
    <source>
        <strain evidence="2 3">JF8</strain>
    </source>
</reference>
<dbReference type="KEGG" id="gjf:M493_04535"/>
<dbReference type="STRING" id="1921421.M493_04535"/>
<name>S5ZAN2_GEOG3</name>
<dbReference type="RefSeq" id="WP_020959019.1">
    <property type="nucleotide sequence ID" value="NC_022080.4"/>
</dbReference>
<organism evidence="2 3">
    <name type="scientific">Geobacillus genomosp. 3</name>
    <dbReference type="NCBI Taxonomy" id="1921421"/>
    <lineage>
        <taxon>Bacteria</taxon>
        <taxon>Bacillati</taxon>
        <taxon>Bacillota</taxon>
        <taxon>Bacilli</taxon>
        <taxon>Bacillales</taxon>
        <taxon>Anoxybacillaceae</taxon>
        <taxon>Geobacillus</taxon>
    </lineage>
</organism>
<dbReference type="Pfam" id="PF12728">
    <property type="entry name" value="HTH_17"/>
    <property type="match status" value="1"/>
</dbReference>
<protein>
    <submittedName>
        <fullName evidence="2">MerR family transcriptional regulator</fullName>
    </submittedName>
</protein>
<evidence type="ECO:0000313" key="2">
    <source>
        <dbReference type="EMBL" id="AGT31210.1"/>
    </source>
</evidence>
<proteinExistence type="predicted"/>
<dbReference type="HOGENOM" id="CLU_1259924_0_0_9"/>
<evidence type="ECO:0000313" key="3">
    <source>
        <dbReference type="Proteomes" id="UP000015500"/>
    </source>
</evidence>